<accession>A0A8S1KMP3</accession>
<evidence type="ECO:0000313" key="2">
    <source>
        <dbReference type="Proteomes" id="UP000692954"/>
    </source>
</evidence>
<organism evidence="1 2">
    <name type="scientific">Paramecium sonneborni</name>
    <dbReference type="NCBI Taxonomy" id="65129"/>
    <lineage>
        <taxon>Eukaryota</taxon>
        <taxon>Sar</taxon>
        <taxon>Alveolata</taxon>
        <taxon>Ciliophora</taxon>
        <taxon>Intramacronucleata</taxon>
        <taxon>Oligohymenophorea</taxon>
        <taxon>Peniculida</taxon>
        <taxon>Parameciidae</taxon>
        <taxon>Paramecium</taxon>
    </lineage>
</organism>
<reference evidence="1" key="1">
    <citation type="submission" date="2021-01" db="EMBL/GenBank/DDBJ databases">
        <authorList>
            <consortium name="Genoscope - CEA"/>
            <person name="William W."/>
        </authorList>
    </citation>
    <scope>NUCLEOTIDE SEQUENCE</scope>
</reference>
<proteinExistence type="predicted"/>
<protein>
    <submittedName>
        <fullName evidence="1">Uncharacterized protein</fullName>
    </submittedName>
</protein>
<dbReference type="EMBL" id="CAJJDN010000010">
    <property type="protein sequence ID" value="CAD8056097.1"/>
    <property type="molecule type" value="Genomic_DNA"/>
</dbReference>
<sequence length="67" mass="7788">MNSLQLSLLGGKHNLRLKQIEMLPKNPINEMLKNNFLLQSLMSESLLQTMIGCKRNLKLLLQQRKQI</sequence>
<keyword evidence="2" id="KW-1185">Reference proteome</keyword>
<name>A0A8S1KMP3_9CILI</name>
<evidence type="ECO:0000313" key="1">
    <source>
        <dbReference type="EMBL" id="CAD8056097.1"/>
    </source>
</evidence>
<gene>
    <name evidence="1" type="ORF">PSON_ATCC_30995.1.T0100064</name>
</gene>
<dbReference type="Proteomes" id="UP000692954">
    <property type="component" value="Unassembled WGS sequence"/>
</dbReference>
<comment type="caution">
    <text evidence="1">The sequence shown here is derived from an EMBL/GenBank/DDBJ whole genome shotgun (WGS) entry which is preliminary data.</text>
</comment>
<dbReference type="AlphaFoldDB" id="A0A8S1KMP3"/>